<dbReference type="PRINTS" id="PR00755">
    <property type="entry name" value="AFLATOXINBRP"/>
</dbReference>
<dbReference type="InterPro" id="IPR001138">
    <property type="entry name" value="Zn2Cys6_DnaBD"/>
</dbReference>
<feature type="region of interest" description="Disordered" evidence="6">
    <location>
        <begin position="1"/>
        <end position="32"/>
    </location>
</feature>
<dbReference type="RefSeq" id="XP_045962711.1">
    <property type="nucleotide sequence ID" value="XM_046102310.1"/>
</dbReference>
<dbReference type="Pfam" id="PF08493">
    <property type="entry name" value="AflR"/>
    <property type="match status" value="1"/>
</dbReference>
<feature type="compositionally biased region" description="Polar residues" evidence="6">
    <location>
        <begin position="324"/>
        <end position="339"/>
    </location>
</feature>
<evidence type="ECO:0000313" key="8">
    <source>
        <dbReference type="EMBL" id="KAH6658477.1"/>
    </source>
</evidence>
<dbReference type="PROSITE" id="PS00463">
    <property type="entry name" value="ZN2_CY6_FUNGAL_1"/>
    <property type="match status" value="1"/>
</dbReference>
<dbReference type="CDD" id="cd00067">
    <property type="entry name" value="GAL4"/>
    <property type="match status" value="1"/>
</dbReference>
<dbReference type="SUPFAM" id="SSF57701">
    <property type="entry name" value="Zn2/Cys6 DNA-binding domain"/>
    <property type="match status" value="1"/>
</dbReference>
<dbReference type="Proteomes" id="UP000758603">
    <property type="component" value="Unassembled WGS sequence"/>
</dbReference>
<dbReference type="PANTHER" id="PTHR31069">
    <property type="entry name" value="OLEATE-ACTIVATED TRANSCRIPTION FACTOR 1-RELATED"/>
    <property type="match status" value="1"/>
</dbReference>
<dbReference type="GO" id="GO:0008270">
    <property type="term" value="F:zinc ion binding"/>
    <property type="evidence" value="ECO:0007669"/>
    <property type="project" value="InterPro"/>
</dbReference>
<dbReference type="GeneID" id="70131202"/>
<dbReference type="InterPro" id="IPR050675">
    <property type="entry name" value="OAF3"/>
</dbReference>
<dbReference type="OrthoDB" id="2943660at2759"/>
<feature type="region of interest" description="Disordered" evidence="6">
    <location>
        <begin position="324"/>
        <end position="345"/>
    </location>
</feature>
<keyword evidence="5" id="KW-0539">Nucleus</keyword>
<accession>A0A9P8UUV2</accession>
<dbReference type="Pfam" id="PF00172">
    <property type="entry name" value="Zn_clus"/>
    <property type="match status" value="1"/>
</dbReference>
<feature type="region of interest" description="Disordered" evidence="6">
    <location>
        <begin position="74"/>
        <end position="101"/>
    </location>
</feature>
<organism evidence="8 9">
    <name type="scientific">Truncatella angustata</name>
    <dbReference type="NCBI Taxonomy" id="152316"/>
    <lineage>
        <taxon>Eukaryota</taxon>
        <taxon>Fungi</taxon>
        <taxon>Dikarya</taxon>
        <taxon>Ascomycota</taxon>
        <taxon>Pezizomycotina</taxon>
        <taxon>Sordariomycetes</taxon>
        <taxon>Xylariomycetidae</taxon>
        <taxon>Amphisphaeriales</taxon>
        <taxon>Sporocadaceae</taxon>
        <taxon>Truncatella</taxon>
    </lineage>
</organism>
<keyword evidence="3" id="KW-0238">DNA-binding</keyword>
<dbReference type="GO" id="GO:0045122">
    <property type="term" value="P:aflatoxin biosynthetic process"/>
    <property type="evidence" value="ECO:0007669"/>
    <property type="project" value="InterPro"/>
</dbReference>
<keyword evidence="2" id="KW-0805">Transcription regulation</keyword>
<evidence type="ECO:0000313" key="9">
    <source>
        <dbReference type="Proteomes" id="UP000758603"/>
    </source>
</evidence>
<dbReference type="Gene3D" id="4.10.240.10">
    <property type="entry name" value="Zn(2)-C6 fungal-type DNA-binding domain"/>
    <property type="match status" value="1"/>
</dbReference>
<keyword evidence="4" id="KW-0804">Transcription</keyword>
<evidence type="ECO:0000256" key="6">
    <source>
        <dbReference type="SAM" id="MobiDB-lite"/>
    </source>
</evidence>
<evidence type="ECO:0000259" key="7">
    <source>
        <dbReference type="PROSITE" id="PS50048"/>
    </source>
</evidence>
<comment type="caution">
    <text evidence="8">The sequence shown here is derived from an EMBL/GenBank/DDBJ whole genome shotgun (WGS) entry which is preliminary data.</text>
</comment>
<feature type="domain" description="Zn(2)-C6 fungal-type" evidence="7">
    <location>
        <begin position="35"/>
        <end position="65"/>
    </location>
</feature>
<evidence type="ECO:0000256" key="2">
    <source>
        <dbReference type="ARBA" id="ARBA00023015"/>
    </source>
</evidence>
<dbReference type="GO" id="GO:0005634">
    <property type="term" value="C:nucleus"/>
    <property type="evidence" value="ECO:0007669"/>
    <property type="project" value="InterPro"/>
</dbReference>
<dbReference type="InterPro" id="IPR013700">
    <property type="entry name" value="AflR"/>
</dbReference>
<name>A0A9P8UUV2_9PEZI</name>
<protein>
    <submittedName>
        <fullName evidence="8">Aflatoxin regulatory protein-domain-containing protein</fullName>
    </submittedName>
</protein>
<feature type="compositionally biased region" description="Polar residues" evidence="6">
    <location>
        <begin position="200"/>
        <end position="218"/>
    </location>
</feature>
<feature type="region of interest" description="Disordered" evidence="6">
    <location>
        <begin position="200"/>
        <end position="219"/>
    </location>
</feature>
<keyword evidence="9" id="KW-1185">Reference proteome</keyword>
<evidence type="ECO:0000256" key="5">
    <source>
        <dbReference type="ARBA" id="ARBA00023242"/>
    </source>
</evidence>
<dbReference type="GO" id="GO:0003677">
    <property type="term" value="F:DNA binding"/>
    <property type="evidence" value="ECO:0007669"/>
    <property type="project" value="UniProtKB-KW"/>
</dbReference>
<evidence type="ECO:0000256" key="4">
    <source>
        <dbReference type="ARBA" id="ARBA00023163"/>
    </source>
</evidence>
<dbReference type="GO" id="GO:0000981">
    <property type="term" value="F:DNA-binding transcription factor activity, RNA polymerase II-specific"/>
    <property type="evidence" value="ECO:0007669"/>
    <property type="project" value="InterPro"/>
</dbReference>
<dbReference type="EMBL" id="JAGPXC010000002">
    <property type="protein sequence ID" value="KAH6658477.1"/>
    <property type="molecule type" value="Genomic_DNA"/>
</dbReference>
<evidence type="ECO:0000256" key="3">
    <source>
        <dbReference type="ARBA" id="ARBA00023125"/>
    </source>
</evidence>
<gene>
    <name evidence="8" type="ORF">BKA67DRAFT_558156</name>
</gene>
<keyword evidence="1" id="KW-0479">Metal-binding</keyword>
<dbReference type="PANTHER" id="PTHR31069:SF32">
    <property type="entry name" value="ARGININE METABOLISM REGULATION PROTEIN II"/>
    <property type="match status" value="1"/>
</dbReference>
<dbReference type="PROSITE" id="PS50048">
    <property type="entry name" value="ZN2_CY6_FUNGAL_2"/>
    <property type="match status" value="1"/>
</dbReference>
<evidence type="ECO:0000256" key="1">
    <source>
        <dbReference type="ARBA" id="ARBA00022723"/>
    </source>
</evidence>
<sequence>MPPLYSSTNLPTPSSSEPVEHSPAPQTAGPKLRDSCEACATSKLKCPRQKPTCSRCLKRGIQCTYVATRRGGRRSVSWARSSTRTENEPSTPSITAPSMMSEKPVEELVCLDEWFQANQEDFMGHVSGSSSVEVFSPMRSVVEGSHFDDYLASPQAMLTLCDRPGQMQSPFGSLDNGKDDLAFLGDLPFLDNAMAHTETNSDTGTVVSTNTNTPQSRPIESGASCMDRAMDLLKELSPNTMSLCSSSRDLDSPSAGRTTRDIIATNKRIIDAVISILGCSCSRDGYLLSILLMIVLRTLDGYTAAARMGVTAAGRYSAVRSRSSLPYQASPGSATTKGSSVDRDEDPRHMAAQHVLSELHHMQRLAKQLSEKMDEQIQQRGAAGRVQGLSAGESALSEDETHFSSNTWNQLDAELKQKLKSLSGGIISMLRGE</sequence>
<reference evidence="8" key="1">
    <citation type="journal article" date="2021" name="Nat. Commun.">
        <title>Genetic determinants of endophytism in the Arabidopsis root mycobiome.</title>
        <authorList>
            <person name="Mesny F."/>
            <person name="Miyauchi S."/>
            <person name="Thiergart T."/>
            <person name="Pickel B."/>
            <person name="Atanasova L."/>
            <person name="Karlsson M."/>
            <person name="Huettel B."/>
            <person name="Barry K.W."/>
            <person name="Haridas S."/>
            <person name="Chen C."/>
            <person name="Bauer D."/>
            <person name="Andreopoulos W."/>
            <person name="Pangilinan J."/>
            <person name="LaButti K."/>
            <person name="Riley R."/>
            <person name="Lipzen A."/>
            <person name="Clum A."/>
            <person name="Drula E."/>
            <person name="Henrissat B."/>
            <person name="Kohler A."/>
            <person name="Grigoriev I.V."/>
            <person name="Martin F.M."/>
            <person name="Hacquard S."/>
        </authorList>
    </citation>
    <scope>NUCLEOTIDE SEQUENCE</scope>
    <source>
        <strain evidence="8">MPI-SDFR-AT-0073</strain>
    </source>
</reference>
<feature type="region of interest" description="Disordered" evidence="6">
    <location>
        <begin position="378"/>
        <end position="403"/>
    </location>
</feature>
<feature type="compositionally biased region" description="Polar residues" evidence="6">
    <location>
        <begin position="1"/>
        <end position="17"/>
    </location>
</feature>
<dbReference type="SMART" id="SM00066">
    <property type="entry name" value="GAL4"/>
    <property type="match status" value="1"/>
</dbReference>
<proteinExistence type="predicted"/>
<feature type="compositionally biased region" description="Polar residues" evidence="6">
    <location>
        <begin position="78"/>
        <end position="98"/>
    </location>
</feature>
<dbReference type="AlphaFoldDB" id="A0A9P8UUV2"/>
<dbReference type="InterPro" id="IPR036864">
    <property type="entry name" value="Zn2-C6_fun-type_DNA-bd_sf"/>
</dbReference>